<dbReference type="OrthoDB" id="5317514at2759"/>
<sequence length="96" mass="10738">FSTTCRTVFSFKDYVNGMARKRLHEEAHMKTLTHTHGAIRFTLDNLFNNEESGANPEATKALVIITDGAPSDLDRGWGSEFTKELSQSRFNAASDK</sequence>
<dbReference type="SUPFAM" id="SSF53300">
    <property type="entry name" value="vWA-like"/>
    <property type="match status" value="1"/>
</dbReference>
<dbReference type="InterPro" id="IPR002035">
    <property type="entry name" value="VWF_A"/>
</dbReference>
<dbReference type="Proteomes" id="UP000727407">
    <property type="component" value="Unassembled WGS sequence"/>
</dbReference>
<gene>
    <name evidence="2" type="ORF">DAT39_021162</name>
</gene>
<keyword evidence="3" id="KW-1185">Reference proteome</keyword>
<organism evidence="2 3">
    <name type="scientific">Clarias magur</name>
    <name type="common">Asian catfish</name>
    <name type="synonym">Macropteronotus magur</name>
    <dbReference type="NCBI Taxonomy" id="1594786"/>
    <lineage>
        <taxon>Eukaryota</taxon>
        <taxon>Metazoa</taxon>
        <taxon>Chordata</taxon>
        <taxon>Craniata</taxon>
        <taxon>Vertebrata</taxon>
        <taxon>Euteleostomi</taxon>
        <taxon>Actinopterygii</taxon>
        <taxon>Neopterygii</taxon>
        <taxon>Teleostei</taxon>
        <taxon>Ostariophysi</taxon>
        <taxon>Siluriformes</taxon>
        <taxon>Clariidae</taxon>
        <taxon>Clarias</taxon>
    </lineage>
</organism>
<name>A0A8J4WQW7_CLAMG</name>
<protein>
    <submittedName>
        <fullName evidence="2">Integrin alpha-L-like</fullName>
    </submittedName>
</protein>
<reference evidence="2" key="1">
    <citation type="submission" date="2020-07" db="EMBL/GenBank/DDBJ databases">
        <title>Clarias magur genome sequencing, assembly and annotation.</title>
        <authorList>
            <person name="Kushwaha B."/>
            <person name="Kumar R."/>
            <person name="Das P."/>
            <person name="Joshi C.G."/>
            <person name="Kumar D."/>
            <person name="Nagpure N.S."/>
            <person name="Pandey M."/>
            <person name="Agarwal S."/>
            <person name="Srivastava S."/>
            <person name="Singh M."/>
            <person name="Sahoo L."/>
            <person name="Jayasankar P."/>
            <person name="Meher P.K."/>
            <person name="Koringa P.G."/>
            <person name="Iquebal M.A."/>
            <person name="Das S.P."/>
            <person name="Bit A."/>
            <person name="Patnaik S."/>
            <person name="Patel N."/>
            <person name="Shah T.M."/>
            <person name="Hinsu A."/>
            <person name="Jena J.K."/>
        </authorList>
    </citation>
    <scope>NUCLEOTIDE SEQUENCE</scope>
    <source>
        <strain evidence="2">CIFAMagur01</strain>
        <tissue evidence="2">Testis</tissue>
    </source>
</reference>
<proteinExistence type="predicted"/>
<feature type="domain" description="VWFA" evidence="1">
    <location>
        <begin position="1"/>
        <end position="72"/>
    </location>
</feature>
<dbReference type="Pfam" id="PF00092">
    <property type="entry name" value="VWA"/>
    <property type="match status" value="1"/>
</dbReference>
<keyword evidence="2" id="KW-0401">Integrin</keyword>
<evidence type="ECO:0000313" key="2">
    <source>
        <dbReference type="EMBL" id="KAF5889139.1"/>
    </source>
</evidence>
<dbReference type="InterPro" id="IPR036465">
    <property type="entry name" value="vWFA_dom_sf"/>
</dbReference>
<evidence type="ECO:0000259" key="1">
    <source>
        <dbReference type="Pfam" id="PF00092"/>
    </source>
</evidence>
<dbReference type="EMBL" id="QNUK01000859">
    <property type="protein sequence ID" value="KAF5889139.1"/>
    <property type="molecule type" value="Genomic_DNA"/>
</dbReference>
<evidence type="ECO:0000313" key="3">
    <source>
        <dbReference type="Proteomes" id="UP000727407"/>
    </source>
</evidence>
<comment type="caution">
    <text evidence="2">The sequence shown here is derived from an EMBL/GenBank/DDBJ whole genome shotgun (WGS) entry which is preliminary data.</text>
</comment>
<feature type="non-terminal residue" evidence="2">
    <location>
        <position position="1"/>
    </location>
</feature>
<dbReference type="AlphaFoldDB" id="A0A8J4WQW7"/>
<dbReference type="GO" id="GO:0007229">
    <property type="term" value="P:integrin-mediated signaling pathway"/>
    <property type="evidence" value="ECO:0007669"/>
    <property type="project" value="UniProtKB-KW"/>
</dbReference>
<dbReference type="Gene3D" id="3.40.50.410">
    <property type="entry name" value="von Willebrand factor, type A domain"/>
    <property type="match status" value="1"/>
</dbReference>
<accession>A0A8J4WQW7</accession>